<dbReference type="Gene3D" id="3.30.70.330">
    <property type="match status" value="1"/>
</dbReference>
<dbReference type="SMART" id="SM00271">
    <property type="entry name" value="DnaJ"/>
    <property type="match status" value="1"/>
</dbReference>
<evidence type="ECO:0000259" key="10">
    <source>
        <dbReference type="PROSITE" id="PS50102"/>
    </source>
</evidence>
<dbReference type="Pfam" id="PF00226">
    <property type="entry name" value="DnaJ"/>
    <property type="match status" value="1"/>
</dbReference>
<keyword evidence="6" id="KW-0539">Nucleus</keyword>
<accession>A0ABR1BED9</accession>
<dbReference type="Pfam" id="PF00076">
    <property type="entry name" value="RRM_1"/>
    <property type="match status" value="1"/>
</dbReference>
<dbReference type="InterPro" id="IPR000504">
    <property type="entry name" value="RRM_dom"/>
</dbReference>
<dbReference type="SUPFAM" id="SSF54928">
    <property type="entry name" value="RNA-binding domain, RBD"/>
    <property type="match status" value="1"/>
</dbReference>
<reference evidence="11 12" key="1">
    <citation type="submission" date="2023-09" db="EMBL/GenBank/DDBJ databases">
        <title>Genomes of two closely related lineages of the louse Polyplax serrata with different host specificities.</title>
        <authorList>
            <person name="Martinu J."/>
            <person name="Tarabai H."/>
            <person name="Stefka J."/>
            <person name="Hypsa V."/>
        </authorList>
    </citation>
    <scope>NUCLEOTIDE SEQUENCE [LARGE SCALE GENOMIC DNA]</scope>
    <source>
        <strain evidence="11">98ZLc_SE</strain>
    </source>
</reference>
<evidence type="ECO:0000313" key="12">
    <source>
        <dbReference type="Proteomes" id="UP001359485"/>
    </source>
</evidence>
<protein>
    <submittedName>
        <fullName evidence="11">Uncharacterized protein</fullName>
    </submittedName>
</protein>
<proteinExistence type="predicted"/>
<dbReference type="InterPro" id="IPR036869">
    <property type="entry name" value="J_dom_sf"/>
</dbReference>
<evidence type="ECO:0000256" key="8">
    <source>
        <dbReference type="SAM" id="Coils"/>
    </source>
</evidence>
<dbReference type="Gene3D" id="1.10.287.110">
    <property type="entry name" value="DnaJ domain"/>
    <property type="match status" value="1"/>
</dbReference>
<comment type="subcellular location">
    <subcellularLocation>
        <location evidence="2">Cytoplasm</location>
    </subcellularLocation>
    <subcellularLocation>
        <location evidence="1">Nucleus</location>
    </subcellularLocation>
</comment>
<evidence type="ECO:0000256" key="1">
    <source>
        <dbReference type="ARBA" id="ARBA00004123"/>
    </source>
</evidence>
<evidence type="ECO:0000256" key="6">
    <source>
        <dbReference type="ARBA" id="ARBA00023242"/>
    </source>
</evidence>
<dbReference type="PRINTS" id="PR00625">
    <property type="entry name" value="JDOMAIN"/>
</dbReference>
<dbReference type="InterPro" id="IPR052094">
    <property type="entry name" value="Pre-mRNA-splicing_ERAD"/>
</dbReference>
<feature type="domain" description="J" evidence="9">
    <location>
        <begin position="10"/>
        <end position="75"/>
    </location>
</feature>
<name>A0ABR1BED9_POLSC</name>
<dbReference type="PANTHER" id="PTHR44313:SF1">
    <property type="entry name" value="DNAJ HOMOLOG SUBFAMILY C MEMBER 17"/>
    <property type="match status" value="1"/>
</dbReference>
<evidence type="ECO:0000256" key="2">
    <source>
        <dbReference type="ARBA" id="ARBA00004496"/>
    </source>
</evidence>
<dbReference type="InterPro" id="IPR035979">
    <property type="entry name" value="RBD_domain_sf"/>
</dbReference>
<dbReference type="PROSITE" id="PS50076">
    <property type="entry name" value="DNAJ_2"/>
    <property type="match status" value="1"/>
</dbReference>
<dbReference type="CDD" id="cd12429">
    <property type="entry name" value="RRM_DNAJC17"/>
    <property type="match status" value="1"/>
</dbReference>
<comment type="caution">
    <text evidence="11">The sequence shown here is derived from an EMBL/GenBank/DDBJ whole genome shotgun (WGS) entry which is preliminary data.</text>
</comment>
<evidence type="ECO:0000256" key="5">
    <source>
        <dbReference type="ARBA" id="ARBA00023186"/>
    </source>
</evidence>
<keyword evidence="8" id="KW-0175">Coiled coil</keyword>
<keyword evidence="4 7" id="KW-0694">RNA-binding</keyword>
<dbReference type="InterPro" id="IPR001623">
    <property type="entry name" value="DnaJ_domain"/>
</dbReference>
<dbReference type="PANTHER" id="PTHR44313">
    <property type="entry name" value="DNAJ HOMOLOG SUBFAMILY C MEMBER 17"/>
    <property type="match status" value="1"/>
</dbReference>
<feature type="domain" description="RRM" evidence="10">
    <location>
        <begin position="171"/>
        <end position="250"/>
    </location>
</feature>
<dbReference type="EMBL" id="JAWJWF010000001">
    <property type="protein sequence ID" value="KAK6641805.1"/>
    <property type="molecule type" value="Genomic_DNA"/>
</dbReference>
<sequence length="292" mass="33605">MGKLNLEEVDLYGLLGLKVNANTNDIRTAYRKKALKCHPDKNPDNPKAAELFHQLTEALEILLDESARAAYDKLLKGKEAARLRYEELDEKRKKFKEDLEARERAHFAKNEGQKTEEQKLQEEIARLQKEGAKLVEEEIRKLQEEVNRELSGSEGNTEDGSQYKIKIQWNVGENDDGGYNQEILERIFRKYGDIAALAVSQKKGKQGLALVEFKEKKAAELAIKIELGLIHNPLKLKWVNKDLRMSHKSNISAGSSLVTERDYESLVLRKMRQAEERKRLIEKMMKEDAESN</sequence>
<evidence type="ECO:0000256" key="3">
    <source>
        <dbReference type="ARBA" id="ARBA00022490"/>
    </source>
</evidence>
<keyword evidence="3" id="KW-0963">Cytoplasm</keyword>
<dbReference type="InterPro" id="IPR012677">
    <property type="entry name" value="Nucleotide-bd_a/b_plait_sf"/>
</dbReference>
<keyword evidence="12" id="KW-1185">Reference proteome</keyword>
<dbReference type="InterPro" id="IPR034254">
    <property type="entry name" value="DNAJC17_RRM"/>
</dbReference>
<dbReference type="CDD" id="cd06257">
    <property type="entry name" value="DnaJ"/>
    <property type="match status" value="1"/>
</dbReference>
<evidence type="ECO:0000313" key="11">
    <source>
        <dbReference type="EMBL" id="KAK6641805.1"/>
    </source>
</evidence>
<dbReference type="PROSITE" id="PS50102">
    <property type="entry name" value="RRM"/>
    <property type="match status" value="1"/>
</dbReference>
<dbReference type="SUPFAM" id="SSF46565">
    <property type="entry name" value="Chaperone J-domain"/>
    <property type="match status" value="1"/>
</dbReference>
<evidence type="ECO:0000256" key="4">
    <source>
        <dbReference type="ARBA" id="ARBA00022884"/>
    </source>
</evidence>
<gene>
    <name evidence="11" type="ORF">RUM44_013522</name>
</gene>
<feature type="coiled-coil region" evidence="8">
    <location>
        <begin position="71"/>
        <end position="152"/>
    </location>
</feature>
<organism evidence="11 12">
    <name type="scientific">Polyplax serrata</name>
    <name type="common">Common mouse louse</name>
    <dbReference type="NCBI Taxonomy" id="468196"/>
    <lineage>
        <taxon>Eukaryota</taxon>
        <taxon>Metazoa</taxon>
        <taxon>Ecdysozoa</taxon>
        <taxon>Arthropoda</taxon>
        <taxon>Hexapoda</taxon>
        <taxon>Insecta</taxon>
        <taxon>Pterygota</taxon>
        <taxon>Neoptera</taxon>
        <taxon>Paraneoptera</taxon>
        <taxon>Psocodea</taxon>
        <taxon>Troctomorpha</taxon>
        <taxon>Phthiraptera</taxon>
        <taxon>Anoplura</taxon>
        <taxon>Polyplacidae</taxon>
        <taxon>Polyplax</taxon>
    </lineage>
</organism>
<evidence type="ECO:0000256" key="7">
    <source>
        <dbReference type="PROSITE-ProRule" id="PRU00176"/>
    </source>
</evidence>
<keyword evidence="5" id="KW-0143">Chaperone</keyword>
<evidence type="ECO:0000259" key="9">
    <source>
        <dbReference type="PROSITE" id="PS50076"/>
    </source>
</evidence>
<dbReference type="Proteomes" id="UP001359485">
    <property type="component" value="Unassembled WGS sequence"/>
</dbReference>